<comment type="subcellular location">
    <subcellularLocation>
        <location evidence="2">Cytoplasm</location>
    </subcellularLocation>
</comment>
<sequence>MRALLQRVSYARVRVAHEIVAEIGPGLLVLLGVTQGDGEAEVKTLVEKIVHLRIFEDEAGKMNRSLLECGGEMLVVSQFTLYADARKGRRPSFTEAAPPAQAEPLIHSFQELVRSYGVRVSSGVFGAHMVVELANDGPVTIWLDSADLPRR</sequence>
<comment type="subunit">
    <text evidence="2">Homodimer.</text>
</comment>
<keyword evidence="2" id="KW-0378">Hydrolase</keyword>
<accession>A0A328VGE5</accession>
<dbReference type="EMBL" id="MCIF01000002">
    <property type="protein sequence ID" value="RAQ96948.1"/>
    <property type="molecule type" value="Genomic_DNA"/>
</dbReference>
<dbReference type="AlphaFoldDB" id="A0A328VGE5"/>
<dbReference type="Proteomes" id="UP000248706">
    <property type="component" value="Unassembled WGS sequence"/>
</dbReference>
<dbReference type="HAMAP" id="MF_00518">
    <property type="entry name" value="Deacylase_Dtd"/>
    <property type="match status" value="1"/>
</dbReference>
<evidence type="ECO:0000256" key="2">
    <source>
        <dbReference type="HAMAP-Rule" id="MF_00518"/>
    </source>
</evidence>
<comment type="catalytic activity">
    <reaction evidence="2">
        <text>a D-aminoacyl-tRNA + H2O = a tRNA + a D-alpha-amino acid + H(+)</text>
        <dbReference type="Rhea" id="RHEA:13953"/>
        <dbReference type="Rhea" id="RHEA-COMP:10123"/>
        <dbReference type="Rhea" id="RHEA-COMP:10124"/>
        <dbReference type="ChEBI" id="CHEBI:15377"/>
        <dbReference type="ChEBI" id="CHEBI:15378"/>
        <dbReference type="ChEBI" id="CHEBI:59871"/>
        <dbReference type="ChEBI" id="CHEBI:78442"/>
        <dbReference type="ChEBI" id="CHEBI:79333"/>
        <dbReference type="EC" id="3.1.1.96"/>
    </reaction>
</comment>
<dbReference type="PANTHER" id="PTHR10472">
    <property type="entry name" value="D-TYROSYL-TRNA TYR DEACYLASE"/>
    <property type="match status" value="1"/>
</dbReference>
<dbReference type="InterPro" id="IPR023509">
    <property type="entry name" value="DTD-like_sf"/>
</dbReference>
<dbReference type="NCBIfam" id="TIGR00256">
    <property type="entry name" value="D-aminoacyl-tRNA deacylase"/>
    <property type="match status" value="1"/>
</dbReference>
<dbReference type="SUPFAM" id="SSF69500">
    <property type="entry name" value="DTD-like"/>
    <property type="match status" value="1"/>
</dbReference>
<name>A0A328VGE5_9CHLR</name>
<evidence type="ECO:0000313" key="4">
    <source>
        <dbReference type="Proteomes" id="UP000248706"/>
    </source>
</evidence>
<dbReference type="PANTHER" id="PTHR10472:SF5">
    <property type="entry name" value="D-AMINOACYL-TRNA DEACYLASE 1"/>
    <property type="match status" value="1"/>
</dbReference>
<reference evidence="3 4" key="1">
    <citation type="submission" date="2016-08" db="EMBL/GenBank/DDBJ databases">
        <title>Analysis of Carbohydrate Active Enzymes in Thermogemmatispora T81 Reveals Carbohydrate Degradation Ability.</title>
        <authorList>
            <person name="Tomazini A."/>
            <person name="Lal S."/>
            <person name="Stott M."/>
            <person name="Henrissat B."/>
            <person name="Polikarpov I."/>
            <person name="Sparling R."/>
            <person name="Levin D.B."/>
        </authorList>
    </citation>
    <scope>NUCLEOTIDE SEQUENCE [LARGE SCALE GENOMIC DNA]</scope>
    <source>
        <strain evidence="3 4">T81</strain>
    </source>
</reference>
<evidence type="ECO:0000313" key="3">
    <source>
        <dbReference type="EMBL" id="RAQ96948.1"/>
    </source>
</evidence>
<evidence type="ECO:0000256" key="1">
    <source>
        <dbReference type="ARBA" id="ARBA00009673"/>
    </source>
</evidence>
<dbReference type="GO" id="GO:0051500">
    <property type="term" value="F:D-tyrosyl-tRNA(Tyr) deacylase activity"/>
    <property type="evidence" value="ECO:0007669"/>
    <property type="project" value="TreeGrafter"/>
</dbReference>
<organism evidence="3 4">
    <name type="scientific">Thermogemmatispora tikiterensis</name>
    <dbReference type="NCBI Taxonomy" id="1825093"/>
    <lineage>
        <taxon>Bacteria</taxon>
        <taxon>Bacillati</taxon>
        <taxon>Chloroflexota</taxon>
        <taxon>Ktedonobacteria</taxon>
        <taxon>Thermogemmatisporales</taxon>
        <taxon>Thermogemmatisporaceae</taxon>
        <taxon>Thermogemmatispora</taxon>
    </lineage>
</organism>
<dbReference type="InterPro" id="IPR003732">
    <property type="entry name" value="Daa-tRNA_deacyls_DTD"/>
</dbReference>
<keyword evidence="2" id="KW-0694">RNA-binding</keyword>
<keyword evidence="4" id="KW-1185">Reference proteome</keyword>
<comment type="similarity">
    <text evidence="1 2">Belongs to the DTD family.</text>
</comment>
<comment type="function">
    <text evidence="2">An aminoacyl-tRNA editing enzyme that deacylates mischarged D-aminoacyl-tRNAs. Also deacylates mischarged glycyl-tRNA(Ala), protecting cells against glycine mischarging by AlaRS. Acts via tRNA-based rather than protein-based catalysis; rejects L-amino acids rather than detecting D-amino acids in the active site. By recycling D-aminoacyl-tRNA to D-amino acids and free tRNA molecules, this enzyme counteracts the toxicity associated with the formation of D-aminoacyl-tRNA entities in vivo and helps enforce protein L-homochirality.</text>
</comment>
<dbReference type="GO" id="GO:0019478">
    <property type="term" value="P:D-amino acid catabolic process"/>
    <property type="evidence" value="ECO:0007669"/>
    <property type="project" value="UniProtKB-UniRule"/>
</dbReference>
<gene>
    <name evidence="2" type="primary">dtd</name>
    <name evidence="3" type="ORF">A4R35_15530</name>
</gene>
<protein>
    <recommendedName>
        <fullName evidence="2">D-aminoacyl-tRNA deacylase</fullName>
        <shortName evidence="2">DTD</shortName>
        <ecNumber evidence="2">3.1.1.96</ecNumber>
    </recommendedName>
    <alternativeName>
        <fullName evidence="2">Gly-tRNA(Ala) deacylase</fullName>
        <ecNumber evidence="2">3.1.1.-</ecNumber>
    </alternativeName>
</protein>
<dbReference type="OrthoDB" id="9801395at2"/>
<dbReference type="EC" id="3.1.1.-" evidence="2"/>
<dbReference type="GO" id="GO:0000049">
    <property type="term" value="F:tRNA binding"/>
    <property type="evidence" value="ECO:0007669"/>
    <property type="project" value="UniProtKB-UniRule"/>
</dbReference>
<dbReference type="Gene3D" id="3.50.80.10">
    <property type="entry name" value="D-tyrosyl-tRNA(Tyr) deacylase"/>
    <property type="match status" value="1"/>
</dbReference>
<feature type="short sequence motif" description="Gly-cisPro motif, important for rejection of L-amino acids" evidence="2">
    <location>
        <begin position="137"/>
        <end position="138"/>
    </location>
</feature>
<dbReference type="CDD" id="cd00563">
    <property type="entry name" value="Dtyr_deacylase"/>
    <property type="match status" value="1"/>
</dbReference>
<dbReference type="GO" id="GO:0005737">
    <property type="term" value="C:cytoplasm"/>
    <property type="evidence" value="ECO:0007669"/>
    <property type="project" value="UniProtKB-SubCell"/>
</dbReference>
<keyword evidence="2" id="KW-0963">Cytoplasm</keyword>
<comment type="caution">
    <text evidence="3">The sequence shown here is derived from an EMBL/GenBank/DDBJ whole genome shotgun (WGS) entry which is preliminary data.</text>
</comment>
<dbReference type="GO" id="GO:0043908">
    <property type="term" value="F:Ser(Gly)-tRNA(Ala) hydrolase activity"/>
    <property type="evidence" value="ECO:0007669"/>
    <property type="project" value="UniProtKB-UniRule"/>
</dbReference>
<dbReference type="GO" id="GO:0106026">
    <property type="term" value="F:Gly-tRNA(Ala) deacylase activity"/>
    <property type="evidence" value="ECO:0007669"/>
    <property type="project" value="UniProtKB-UniRule"/>
</dbReference>
<dbReference type="Pfam" id="PF02580">
    <property type="entry name" value="Tyr_Deacylase"/>
    <property type="match status" value="1"/>
</dbReference>
<comment type="catalytic activity">
    <reaction evidence="2">
        <text>glycyl-tRNA(Ala) + H2O = tRNA(Ala) + glycine + H(+)</text>
        <dbReference type="Rhea" id="RHEA:53744"/>
        <dbReference type="Rhea" id="RHEA-COMP:9657"/>
        <dbReference type="Rhea" id="RHEA-COMP:13640"/>
        <dbReference type="ChEBI" id="CHEBI:15377"/>
        <dbReference type="ChEBI" id="CHEBI:15378"/>
        <dbReference type="ChEBI" id="CHEBI:57305"/>
        <dbReference type="ChEBI" id="CHEBI:78442"/>
        <dbReference type="ChEBI" id="CHEBI:78522"/>
    </reaction>
</comment>
<dbReference type="RefSeq" id="WP_112430935.1">
    <property type="nucleotide sequence ID" value="NZ_MCIF01000002.1"/>
</dbReference>
<dbReference type="EC" id="3.1.1.96" evidence="2"/>
<keyword evidence="2" id="KW-0820">tRNA-binding</keyword>
<dbReference type="FunFam" id="3.50.80.10:FF:000001">
    <property type="entry name" value="D-aminoacyl-tRNA deacylase"/>
    <property type="match status" value="1"/>
</dbReference>
<comment type="domain">
    <text evidence="2">A Gly-cisPro motif from one monomer fits into the active site of the other monomer to allow specific chiral rejection of L-amino acids.</text>
</comment>
<proteinExistence type="inferred from homology"/>